<dbReference type="GO" id="GO:0097602">
    <property type="term" value="F:cullin family protein binding"/>
    <property type="evidence" value="ECO:0007669"/>
    <property type="project" value="TreeGrafter"/>
</dbReference>
<protein>
    <recommendedName>
        <fullName evidence="7">Coiled-coil domain-containing protein 22</fullName>
    </recommendedName>
</protein>
<gene>
    <name evidence="5" type="ORF">SASPL_130387</name>
</gene>
<dbReference type="InterPro" id="IPR048349">
    <property type="entry name" value="CCDC22_N"/>
</dbReference>
<organism evidence="5">
    <name type="scientific">Salvia splendens</name>
    <name type="common">Scarlet sage</name>
    <dbReference type="NCBI Taxonomy" id="180675"/>
    <lineage>
        <taxon>Eukaryota</taxon>
        <taxon>Viridiplantae</taxon>
        <taxon>Streptophyta</taxon>
        <taxon>Embryophyta</taxon>
        <taxon>Tracheophyta</taxon>
        <taxon>Spermatophyta</taxon>
        <taxon>Magnoliopsida</taxon>
        <taxon>eudicotyledons</taxon>
        <taxon>Gunneridae</taxon>
        <taxon>Pentapetalae</taxon>
        <taxon>asterids</taxon>
        <taxon>lamiids</taxon>
        <taxon>Lamiales</taxon>
        <taxon>Lamiaceae</taxon>
        <taxon>Nepetoideae</taxon>
        <taxon>Mentheae</taxon>
        <taxon>Salviinae</taxon>
        <taxon>Salvia</taxon>
        <taxon>Salvia subgen. Calosphace</taxon>
        <taxon>core Calosphace</taxon>
    </lineage>
</organism>
<name>A0A8X8ZJV6_SALSN</name>
<accession>A0A8X8ZJV6</accession>
<keyword evidence="6" id="KW-1185">Reference proteome</keyword>
<feature type="domain" description="CCDC22 N-terminal" evidence="4">
    <location>
        <begin position="1"/>
        <end position="124"/>
    </location>
</feature>
<dbReference type="Proteomes" id="UP000298416">
    <property type="component" value="Unassembled WGS sequence"/>
</dbReference>
<evidence type="ECO:0000313" key="5">
    <source>
        <dbReference type="EMBL" id="KAG6407396.1"/>
    </source>
</evidence>
<dbReference type="GO" id="GO:2000060">
    <property type="term" value="P:positive regulation of ubiquitin-dependent protein catabolic process"/>
    <property type="evidence" value="ECO:0007669"/>
    <property type="project" value="TreeGrafter"/>
</dbReference>
<evidence type="ECO:0000313" key="6">
    <source>
        <dbReference type="Proteomes" id="UP000298416"/>
    </source>
</evidence>
<evidence type="ECO:0008006" key="7">
    <source>
        <dbReference type="Google" id="ProtNLM"/>
    </source>
</evidence>
<proteinExistence type="inferred from homology"/>
<evidence type="ECO:0000256" key="1">
    <source>
        <dbReference type="ARBA" id="ARBA00006438"/>
    </source>
</evidence>
<dbReference type="PANTHER" id="PTHR15668">
    <property type="entry name" value="JM1 PROTEIN"/>
    <property type="match status" value="1"/>
</dbReference>
<dbReference type="InterPro" id="IPR008530">
    <property type="entry name" value="CCDC22"/>
</dbReference>
<dbReference type="Pfam" id="PF21674">
    <property type="entry name" value="CCDC22_N"/>
    <property type="match status" value="1"/>
</dbReference>
<evidence type="ECO:0000259" key="3">
    <source>
        <dbReference type="Pfam" id="PF05667"/>
    </source>
</evidence>
<feature type="domain" description="CCDC22 coiled-coil" evidence="3">
    <location>
        <begin position="160"/>
        <end position="420"/>
    </location>
</feature>
<comment type="similarity">
    <text evidence="1">Belongs to the CCDC22 family.</text>
</comment>
<feature type="compositionally biased region" description="Basic and acidic residues" evidence="2">
    <location>
        <begin position="136"/>
        <end position="147"/>
    </location>
</feature>
<feature type="region of interest" description="Disordered" evidence="2">
    <location>
        <begin position="129"/>
        <end position="149"/>
    </location>
</feature>
<dbReference type="Pfam" id="PF05667">
    <property type="entry name" value="CCDC22_CC"/>
    <property type="match status" value="1"/>
</dbReference>
<reference evidence="5" key="1">
    <citation type="submission" date="2018-01" db="EMBL/GenBank/DDBJ databases">
        <authorList>
            <person name="Mao J.F."/>
        </authorList>
    </citation>
    <scope>NUCLEOTIDE SEQUENCE</scope>
    <source>
        <strain evidence="5">Huo1</strain>
        <tissue evidence="5">Leaf</tissue>
    </source>
</reference>
<evidence type="ECO:0000256" key="2">
    <source>
        <dbReference type="SAM" id="MobiDB-lite"/>
    </source>
</evidence>
<dbReference type="PANTHER" id="PTHR15668:SF4">
    <property type="entry name" value="COILED-COIL DOMAIN-CONTAINING PROTEIN 22"/>
    <property type="match status" value="1"/>
</dbReference>
<reference evidence="5" key="2">
    <citation type="submission" date="2020-08" db="EMBL/GenBank/DDBJ databases">
        <title>Plant Genome Project.</title>
        <authorList>
            <person name="Zhang R.-G."/>
        </authorList>
    </citation>
    <scope>NUCLEOTIDE SEQUENCE</scope>
    <source>
        <strain evidence="5">Huo1</strain>
        <tissue evidence="5">Leaf</tissue>
    </source>
</reference>
<sequence>MEASDEILLNSLANSGVPIPLGCSSVRDLTPPSLFSLCSAALRLIDGQRYASAFPPCLPEDSIPDRLKICSELAHAFNELGYSPDLSFHKVSTASLPYLFSLQFLYPSEEDSYNLVRFLVAKLSESSGARTAPLRDGGKGRRCGKEELGDEGDTVQIEEILDGFNSALHNVKLEDKETNAKGDRYSCISEGVESSRSNDQKNSQHLDEELQLLKAAAKIVCDGQHPVEFYIDQLNEQVEAKRHKLKELESEWNATEGPLLEKKRNLEQSLFSLYPEASGKLVKMKLETESVLAEIKTREEELSKLSQDLKKQPKLPPRRSYIERVTEITKNSRKQDNGIQCILKDTRELQLESNTIQERLNRTYAVVNETVFREAKKDHVARQAYRLLTDIHESFEQIAEKVLATDRTRRETADYEAKLAILYGRSMNMSKLQEDLDAIRKENELLEQRLHQQ</sequence>
<dbReference type="AlphaFoldDB" id="A0A8X8ZJV6"/>
<dbReference type="EMBL" id="PNBA02000011">
    <property type="protein sequence ID" value="KAG6407396.1"/>
    <property type="molecule type" value="Genomic_DNA"/>
</dbReference>
<comment type="caution">
    <text evidence="5">The sequence shown here is derived from an EMBL/GenBank/DDBJ whole genome shotgun (WGS) entry which is preliminary data.</text>
</comment>
<evidence type="ECO:0000259" key="4">
    <source>
        <dbReference type="Pfam" id="PF21674"/>
    </source>
</evidence>
<dbReference type="InterPro" id="IPR048348">
    <property type="entry name" value="CCDC22_CC"/>
</dbReference>